<evidence type="ECO:0000313" key="2">
    <source>
        <dbReference type="EMBL" id="SDE54104.1"/>
    </source>
</evidence>
<accession>A0A1G7DRD6</accession>
<evidence type="ECO:0000256" key="1">
    <source>
        <dbReference type="SAM" id="SignalP"/>
    </source>
</evidence>
<feature type="chain" id="PRO_5011792529" evidence="1">
    <location>
        <begin position="24"/>
        <end position="111"/>
    </location>
</feature>
<dbReference type="STRING" id="938405.SAMN02927895_05471"/>
<sequence>MVARLMALLSVALLVGPSITARAAPPPTCRLQSVVDVIAQHLPLDRRYTRIDPWSIVEVPSADPRLVRCSLCVMVLHYDMPHLGEVPALRCEAWTFAVRAVRNGYVVDVAR</sequence>
<gene>
    <name evidence="2" type="ORF">SAMN04487779_10518</name>
</gene>
<dbReference type="RefSeq" id="WP_090571298.1">
    <property type="nucleotide sequence ID" value="NZ_FMXZ01000040.1"/>
</dbReference>
<dbReference type="AlphaFoldDB" id="A0A1G7DRD6"/>
<organism evidence="2 3">
    <name type="scientific">Belnapia rosea</name>
    <dbReference type="NCBI Taxonomy" id="938405"/>
    <lineage>
        <taxon>Bacteria</taxon>
        <taxon>Pseudomonadati</taxon>
        <taxon>Pseudomonadota</taxon>
        <taxon>Alphaproteobacteria</taxon>
        <taxon>Acetobacterales</taxon>
        <taxon>Roseomonadaceae</taxon>
        <taxon>Belnapia</taxon>
    </lineage>
</organism>
<protein>
    <submittedName>
        <fullName evidence="2">Uncharacterized protein</fullName>
    </submittedName>
</protein>
<feature type="signal peptide" evidence="1">
    <location>
        <begin position="1"/>
        <end position="23"/>
    </location>
</feature>
<keyword evidence="3" id="KW-1185">Reference proteome</keyword>
<dbReference type="EMBL" id="FMZX01000051">
    <property type="protein sequence ID" value="SDE54104.1"/>
    <property type="molecule type" value="Genomic_DNA"/>
</dbReference>
<dbReference type="Proteomes" id="UP000198925">
    <property type="component" value="Unassembled WGS sequence"/>
</dbReference>
<evidence type="ECO:0000313" key="3">
    <source>
        <dbReference type="Proteomes" id="UP000198925"/>
    </source>
</evidence>
<name>A0A1G7DRD6_9PROT</name>
<reference evidence="2 3" key="1">
    <citation type="submission" date="2016-10" db="EMBL/GenBank/DDBJ databases">
        <authorList>
            <person name="de Groot N.N."/>
        </authorList>
    </citation>
    <scope>NUCLEOTIDE SEQUENCE [LARGE SCALE GENOMIC DNA]</scope>
    <source>
        <strain evidence="2 3">CPCC 100156</strain>
    </source>
</reference>
<proteinExistence type="predicted"/>
<keyword evidence="1" id="KW-0732">Signal</keyword>